<gene>
    <name evidence="8" type="ORF">Nepgr_013897</name>
</gene>
<feature type="signal peptide" evidence="6">
    <location>
        <begin position="1"/>
        <end position="27"/>
    </location>
</feature>
<dbReference type="Pfam" id="PF01657">
    <property type="entry name" value="Stress-antifung"/>
    <property type="match status" value="2"/>
</dbReference>
<dbReference type="EMBL" id="BSYO01000011">
    <property type="protein sequence ID" value="GMH12056.1"/>
    <property type="molecule type" value="Genomic_DNA"/>
</dbReference>
<dbReference type="Gene3D" id="3.30.430.20">
    <property type="entry name" value="Gnk2 domain, C-X8-C-X2-C motif"/>
    <property type="match status" value="2"/>
</dbReference>
<comment type="subcellular location">
    <subcellularLocation>
        <location evidence="1">Secreted</location>
    </subcellularLocation>
</comment>
<proteinExistence type="inferred from homology"/>
<evidence type="ECO:0000313" key="9">
    <source>
        <dbReference type="Proteomes" id="UP001279734"/>
    </source>
</evidence>
<comment type="caution">
    <text evidence="8">The sequence shown here is derived from an EMBL/GenBank/DDBJ whole genome shotgun (WGS) entry which is preliminary data.</text>
</comment>
<organism evidence="8 9">
    <name type="scientific">Nepenthes gracilis</name>
    <name type="common">Slender pitcher plant</name>
    <dbReference type="NCBI Taxonomy" id="150966"/>
    <lineage>
        <taxon>Eukaryota</taxon>
        <taxon>Viridiplantae</taxon>
        <taxon>Streptophyta</taxon>
        <taxon>Embryophyta</taxon>
        <taxon>Tracheophyta</taxon>
        <taxon>Spermatophyta</taxon>
        <taxon>Magnoliopsida</taxon>
        <taxon>eudicotyledons</taxon>
        <taxon>Gunneridae</taxon>
        <taxon>Pentapetalae</taxon>
        <taxon>Caryophyllales</taxon>
        <taxon>Nepenthaceae</taxon>
        <taxon>Nepenthes</taxon>
    </lineage>
</organism>
<dbReference type="FunFam" id="3.30.430.20:FF:000002">
    <property type="entry name" value="Cysteine-rich receptor-like protein kinase 10"/>
    <property type="match status" value="1"/>
</dbReference>
<dbReference type="PANTHER" id="PTHR32411:SF43">
    <property type="entry name" value="CYSTEINE-RICH REPEAT SECRETORY PROTEIN 38"/>
    <property type="match status" value="1"/>
</dbReference>
<sequence>MSSSSGILSLLPLLCFALLLHTTAIEADPLSHVCFSSANFTANSSYEINLNRLETYLYDQTPGWGFALGSVGSNQYQAFGLSQCRADVSFQDCQTCVAEARNALNKLCPYNKGGIVWYDNCLLKYLDRDFFGQIDDKNKFCLFNVNSISDPTSFDKKAIDLLSQLSLRAHVNPRLFAYGEAMFDESTTIYGMVDCTRDLSNDDCKKCLDEAINELPSCSGGKKGGRIVGGSCHVGYEIYPFLNF</sequence>
<keyword evidence="3 6" id="KW-0732">Signal</keyword>
<evidence type="ECO:0000313" key="8">
    <source>
        <dbReference type="EMBL" id="GMH12056.1"/>
    </source>
</evidence>
<comment type="similarity">
    <text evidence="5">Belongs to the cysteine-rich repeat secretory protein family.</text>
</comment>
<reference evidence="8" key="1">
    <citation type="submission" date="2023-05" db="EMBL/GenBank/DDBJ databases">
        <title>Nepenthes gracilis genome sequencing.</title>
        <authorList>
            <person name="Fukushima K."/>
        </authorList>
    </citation>
    <scope>NUCLEOTIDE SEQUENCE</scope>
    <source>
        <strain evidence="8">SING2019-196</strain>
    </source>
</reference>
<feature type="chain" id="PRO_5042032263" description="Gnk2-homologous domain-containing protein" evidence="6">
    <location>
        <begin position="28"/>
        <end position="244"/>
    </location>
</feature>
<dbReference type="AlphaFoldDB" id="A0AAD3SKK1"/>
<dbReference type="InterPro" id="IPR038408">
    <property type="entry name" value="GNK2_sf"/>
</dbReference>
<feature type="domain" description="Gnk2-homologous" evidence="7">
    <location>
        <begin position="28"/>
        <end position="130"/>
    </location>
</feature>
<accession>A0AAD3SKK1</accession>
<feature type="domain" description="Gnk2-homologous" evidence="7">
    <location>
        <begin position="136"/>
        <end position="241"/>
    </location>
</feature>
<keyword evidence="2" id="KW-0964">Secreted</keyword>
<dbReference type="Proteomes" id="UP001279734">
    <property type="component" value="Unassembled WGS sequence"/>
</dbReference>
<dbReference type="CDD" id="cd23509">
    <property type="entry name" value="Gnk2-like"/>
    <property type="match status" value="2"/>
</dbReference>
<protein>
    <recommendedName>
        <fullName evidence="7">Gnk2-homologous domain-containing protein</fullName>
    </recommendedName>
</protein>
<evidence type="ECO:0000256" key="3">
    <source>
        <dbReference type="ARBA" id="ARBA00022729"/>
    </source>
</evidence>
<evidence type="ECO:0000256" key="6">
    <source>
        <dbReference type="SAM" id="SignalP"/>
    </source>
</evidence>
<evidence type="ECO:0000256" key="1">
    <source>
        <dbReference type="ARBA" id="ARBA00004613"/>
    </source>
</evidence>
<evidence type="ECO:0000256" key="4">
    <source>
        <dbReference type="ARBA" id="ARBA00022737"/>
    </source>
</evidence>
<evidence type="ECO:0000259" key="7">
    <source>
        <dbReference type="PROSITE" id="PS51473"/>
    </source>
</evidence>
<dbReference type="PROSITE" id="PS51473">
    <property type="entry name" value="GNK2"/>
    <property type="match status" value="2"/>
</dbReference>
<dbReference type="PANTHER" id="PTHR32411">
    <property type="entry name" value="CYSTEINE-RICH REPEAT SECRETORY PROTEIN 38-RELATED"/>
    <property type="match status" value="1"/>
</dbReference>
<name>A0AAD3SKK1_NEPGR</name>
<keyword evidence="4" id="KW-0677">Repeat</keyword>
<dbReference type="InterPro" id="IPR002902">
    <property type="entry name" value="GNK2"/>
</dbReference>
<evidence type="ECO:0000256" key="5">
    <source>
        <dbReference type="ARBA" id="ARBA00038515"/>
    </source>
</evidence>
<evidence type="ECO:0000256" key="2">
    <source>
        <dbReference type="ARBA" id="ARBA00022525"/>
    </source>
</evidence>
<dbReference type="InterPro" id="IPR050581">
    <property type="entry name" value="CRR_secretory_protein"/>
</dbReference>
<keyword evidence="9" id="KW-1185">Reference proteome</keyword>
<dbReference type="GO" id="GO:0005576">
    <property type="term" value="C:extracellular region"/>
    <property type="evidence" value="ECO:0007669"/>
    <property type="project" value="UniProtKB-SubCell"/>
</dbReference>